<dbReference type="InterPro" id="IPR017853">
    <property type="entry name" value="GH"/>
</dbReference>
<evidence type="ECO:0000259" key="3">
    <source>
        <dbReference type="Pfam" id="PF02638"/>
    </source>
</evidence>
<dbReference type="InterPro" id="IPR052177">
    <property type="entry name" value="Divisome_Glycosyl_Hydrolase"/>
</dbReference>
<dbReference type="EMBL" id="FOFZ01000003">
    <property type="protein sequence ID" value="SEQ65225.1"/>
    <property type="molecule type" value="Genomic_DNA"/>
</dbReference>
<dbReference type="AlphaFoldDB" id="A0A1H9HSH1"/>
<dbReference type="InterPro" id="IPR003790">
    <property type="entry name" value="GHL10"/>
</dbReference>
<reference evidence="5" key="1">
    <citation type="submission" date="2016-10" db="EMBL/GenBank/DDBJ databases">
        <authorList>
            <person name="Varghese N."/>
            <person name="Submissions S."/>
        </authorList>
    </citation>
    <scope>NUCLEOTIDE SEQUENCE [LARGE SCALE GENOMIC DNA]</scope>
    <source>
        <strain evidence="5">DSM 15719</strain>
    </source>
</reference>
<dbReference type="PANTHER" id="PTHR43405">
    <property type="entry name" value="GLYCOSYL HYDROLASE DIGH"/>
    <property type="match status" value="1"/>
</dbReference>
<dbReference type="SUPFAM" id="SSF51445">
    <property type="entry name" value="(Trans)glycosidases"/>
    <property type="match status" value="1"/>
</dbReference>
<evidence type="ECO:0000256" key="1">
    <source>
        <dbReference type="ARBA" id="ARBA00022729"/>
    </source>
</evidence>
<dbReference type="RefSeq" id="WP_074722489.1">
    <property type="nucleotide sequence ID" value="NZ_CBCRVS010000012.1"/>
</dbReference>
<protein>
    <submittedName>
        <fullName evidence="4">Uncharacterized lipoprotein YddW, UPF0748 family</fullName>
    </submittedName>
</protein>
<keyword evidence="4" id="KW-0449">Lipoprotein</keyword>
<feature type="chain" id="PRO_5010354277" evidence="2">
    <location>
        <begin position="24"/>
        <end position="525"/>
    </location>
</feature>
<organism evidence="4 5">
    <name type="scientific">Flavobacterium frigoris</name>
    <dbReference type="NCBI Taxonomy" id="229204"/>
    <lineage>
        <taxon>Bacteria</taxon>
        <taxon>Pseudomonadati</taxon>
        <taxon>Bacteroidota</taxon>
        <taxon>Flavobacteriia</taxon>
        <taxon>Flavobacteriales</taxon>
        <taxon>Flavobacteriaceae</taxon>
        <taxon>Flavobacterium</taxon>
    </lineage>
</organism>
<name>A0A1H9HSH1_FLAFI</name>
<keyword evidence="5" id="KW-1185">Reference proteome</keyword>
<gene>
    <name evidence="4" type="ORF">SAMN05444355_103238</name>
</gene>
<feature type="signal peptide" evidence="2">
    <location>
        <begin position="1"/>
        <end position="23"/>
    </location>
</feature>
<accession>A0A1H9HSH1</accession>
<dbReference type="OrthoDB" id="9773203at2"/>
<keyword evidence="1 2" id="KW-0732">Signal</keyword>
<feature type="domain" description="Glycosyl hydrolase-like 10" evidence="3">
    <location>
        <begin position="33"/>
        <end position="349"/>
    </location>
</feature>
<dbReference type="Proteomes" id="UP000183658">
    <property type="component" value="Unassembled WGS sequence"/>
</dbReference>
<dbReference type="PANTHER" id="PTHR43405:SF1">
    <property type="entry name" value="GLYCOSYL HYDROLASE DIGH"/>
    <property type="match status" value="1"/>
</dbReference>
<sequence length="525" mass="60681">MNPYKHLFLLLSFILLSLSNGNAQEKVSYPKNEFRAVWIATVVNIDWPKSGSDPIEKQKADYLEILDTYKKLNYNAVIVQIRSVGDAFYPSKLAPWSKYLTGKEGQAPNPYYDPLEWMITEAHNRGFEFHAWLNPYRATMDLRTDILSPTHDFFKHPEWMIKYGGKYYYDPALPEVQNHLIAVVDEVVKNYDIDAIHFDDYFYPYKIAGENFNDAASFKKYGEGMSLADWRRLNVNNFVKYCSFSIKTIKPWVQFGISPFGVWRNKSVDPRGSDTNSGQTNYDDLFADPLAWMENCWIDYLLPQLYWSIDHKTASYAKLIKWWSENSTNVAIYMGNGSYKINTDSDKKWNIPSEIPDQIDLTRTYKNIGGNAFFSAKSFVNRNKAVTDLLLQNQYKYPALPYVVPNSRRTDIEMPTVSNITTNKLISTVTLNYPLLSKIRYVMVYGAKDSSKLDVNNPSQIIDKIAFKERKDSISINIQKSLLEKNNICALSFIDYYGNESQAILLNKTTETETPQSPIINENRQ</sequence>
<evidence type="ECO:0000256" key="2">
    <source>
        <dbReference type="SAM" id="SignalP"/>
    </source>
</evidence>
<dbReference type="Pfam" id="PF02638">
    <property type="entry name" value="GHL10"/>
    <property type="match status" value="1"/>
</dbReference>
<evidence type="ECO:0000313" key="4">
    <source>
        <dbReference type="EMBL" id="SEQ65225.1"/>
    </source>
</evidence>
<proteinExistence type="predicted"/>
<dbReference type="Gene3D" id="3.20.20.80">
    <property type="entry name" value="Glycosidases"/>
    <property type="match status" value="1"/>
</dbReference>
<evidence type="ECO:0000313" key="5">
    <source>
        <dbReference type="Proteomes" id="UP000183658"/>
    </source>
</evidence>